<dbReference type="InterPro" id="IPR051790">
    <property type="entry name" value="Cytochrome_c-biogenesis_DsbD"/>
</dbReference>
<keyword evidence="1" id="KW-1133">Transmembrane helix</keyword>
<evidence type="ECO:0000313" key="2">
    <source>
        <dbReference type="EMBL" id="ACI17355.1"/>
    </source>
</evidence>
<feature type="transmembrane region" description="Helical" evidence="1">
    <location>
        <begin position="6"/>
        <end position="37"/>
    </location>
</feature>
<accession>B5Y6X9</accession>
<protein>
    <submittedName>
        <fullName evidence="2">Cytochrome C biogenesis protein transmembrane region</fullName>
    </submittedName>
</protein>
<feature type="transmembrane region" description="Helical" evidence="1">
    <location>
        <begin position="166"/>
        <end position="187"/>
    </location>
</feature>
<feature type="transmembrane region" description="Helical" evidence="1">
    <location>
        <begin position="199"/>
        <end position="219"/>
    </location>
</feature>
<sequence>MFVDKISLWVVVSAALADSVNPCEIGILTMALLHIIFAYGKEKVLRIGLMFSLGVAISYFFYGIFIAHVFRYIASIRIIVGVAAILLAIPRMIYALRGEELKLTPTPLRPLVAGYLRKGSVWYALVGGLLAGFVLMPCSSGPYYVILTLLSHDIVTVRLKAYVWLALYNAIVVLPLVVITLAAHFLMDVTKVKEYKDKLVPLLEWASSLILLALGLYVLTQM</sequence>
<gene>
    <name evidence="2" type="ordered locus">COPRO5265_0156</name>
</gene>
<feature type="transmembrane region" description="Helical" evidence="1">
    <location>
        <begin position="49"/>
        <end position="70"/>
    </location>
</feature>
<dbReference type="HOGENOM" id="CLU_102061_0_0_9"/>
<evidence type="ECO:0000313" key="3">
    <source>
        <dbReference type="Proteomes" id="UP000001732"/>
    </source>
</evidence>
<keyword evidence="3" id="KW-1185">Reference proteome</keyword>
<dbReference type="EMBL" id="CP001145">
    <property type="protein sequence ID" value="ACI17355.1"/>
    <property type="molecule type" value="Genomic_DNA"/>
</dbReference>
<evidence type="ECO:0000256" key="1">
    <source>
        <dbReference type="SAM" id="Phobius"/>
    </source>
</evidence>
<dbReference type="PANTHER" id="PTHR31272:SF9">
    <property type="entry name" value="BLL1027 PROTEIN"/>
    <property type="match status" value="1"/>
</dbReference>
<organism evidence="2 3">
    <name type="scientific">Coprothermobacter proteolyticus (strain ATCC 35245 / DSM 5265 / OCM 4 / BT)</name>
    <dbReference type="NCBI Taxonomy" id="309798"/>
    <lineage>
        <taxon>Bacteria</taxon>
        <taxon>Pseudomonadati</taxon>
        <taxon>Coprothermobacterota</taxon>
        <taxon>Coprothermobacteria</taxon>
        <taxon>Coprothermobacterales</taxon>
        <taxon>Coprothermobacteraceae</taxon>
        <taxon>Coprothermobacter</taxon>
    </lineage>
</organism>
<dbReference type="STRING" id="309798.COPRO5265_0156"/>
<dbReference type="PANTHER" id="PTHR31272">
    <property type="entry name" value="CYTOCHROME C-TYPE BIOGENESIS PROTEIN HI_1454-RELATED"/>
    <property type="match status" value="1"/>
</dbReference>
<proteinExistence type="predicted"/>
<dbReference type="eggNOG" id="COG0785">
    <property type="taxonomic scope" value="Bacteria"/>
</dbReference>
<dbReference type="AlphaFoldDB" id="B5Y6X9"/>
<reference evidence="2 3" key="2">
    <citation type="journal article" date="2014" name="Genome Announc.">
        <title>Complete Genome Sequence of Coprothermobacter proteolyticus DSM 5265.</title>
        <authorList>
            <person name="Alexiev A."/>
            <person name="Coil D.A."/>
            <person name="Badger J.H."/>
            <person name="Enticknap J."/>
            <person name="Ward N."/>
            <person name="Robb F.T."/>
            <person name="Eisen J.A."/>
        </authorList>
    </citation>
    <scope>NUCLEOTIDE SEQUENCE [LARGE SCALE GENOMIC DNA]</scope>
    <source>
        <strain evidence="3">ATCC 35245 / DSM 5265 / OCM 4 / BT</strain>
    </source>
</reference>
<keyword evidence="1 2" id="KW-0812">Transmembrane</keyword>
<dbReference type="Proteomes" id="UP000001732">
    <property type="component" value="Chromosome"/>
</dbReference>
<dbReference type="KEGG" id="cpo:COPRO5265_0156"/>
<keyword evidence="1" id="KW-0472">Membrane</keyword>
<name>B5Y6X9_COPPD</name>
<feature type="transmembrane region" description="Helical" evidence="1">
    <location>
        <begin position="121"/>
        <end position="146"/>
    </location>
</feature>
<reference evidence="3" key="1">
    <citation type="submission" date="2008-08" db="EMBL/GenBank/DDBJ databases">
        <title>The complete genome sequence of Coprothermobacter proteolyticus strain ATCC 5245 / DSM 5265 / BT.</title>
        <authorList>
            <person name="Dodson R.J."/>
            <person name="Durkin A.S."/>
            <person name="Wu M."/>
            <person name="Eisen J."/>
            <person name="Sutton G."/>
        </authorList>
    </citation>
    <scope>NUCLEOTIDE SEQUENCE [LARGE SCALE GENOMIC DNA]</scope>
    <source>
        <strain evidence="3">ATCC 35245 / DSM 5265 / OCM 4 / BT</strain>
    </source>
</reference>
<feature type="transmembrane region" description="Helical" evidence="1">
    <location>
        <begin position="76"/>
        <end position="94"/>
    </location>
</feature>